<dbReference type="InterPro" id="IPR015915">
    <property type="entry name" value="Kelch-typ_b-propeller"/>
</dbReference>
<evidence type="ECO:0000256" key="2">
    <source>
        <dbReference type="ARBA" id="ARBA00022737"/>
    </source>
</evidence>
<dbReference type="InterPro" id="IPR011043">
    <property type="entry name" value="Gal_Oxase/kelch_b-propeller"/>
</dbReference>
<gene>
    <name evidence="4" type="ORF">AMJ39_08530</name>
</gene>
<dbReference type="SMART" id="SM00710">
    <property type="entry name" value="PbH1"/>
    <property type="match status" value="6"/>
</dbReference>
<feature type="signal peptide" evidence="3">
    <location>
        <begin position="1"/>
        <end position="22"/>
    </location>
</feature>
<dbReference type="InterPro" id="IPR006652">
    <property type="entry name" value="Kelch_1"/>
</dbReference>
<evidence type="ECO:0000313" key="4">
    <source>
        <dbReference type="EMBL" id="KPJ52151.1"/>
    </source>
</evidence>
<dbReference type="InterPro" id="IPR006626">
    <property type="entry name" value="PbH1"/>
</dbReference>
<dbReference type="STRING" id="1703770.AMJ39_08530"/>
<dbReference type="InterPro" id="IPR012334">
    <property type="entry name" value="Pectin_lyas_fold"/>
</dbReference>
<dbReference type="SUPFAM" id="SSF51126">
    <property type="entry name" value="Pectin lyase-like"/>
    <property type="match status" value="2"/>
</dbReference>
<comment type="caution">
    <text evidence="4">The sequence shown here is derived from an EMBL/GenBank/DDBJ whole genome shotgun (WGS) entry which is preliminary data.</text>
</comment>
<dbReference type="Proteomes" id="UP000052008">
    <property type="component" value="Unassembled WGS sequence"/>
</dbReference>
<dbReference type="AlphaFoldDB" id="A0A0S7WPN3"/>
<accession>A0A0S7WPN3</accession>
<organism evidence="4 5">
    <name type="scientific">candidate division TA06 bacterium DG_24</name>
    <dbReference type="NCBI Taxonomy" id="1703770"/>
    <lineage>
        <taxon>Bacteria</taxon>
        <taxon>Bacteria division TA06</taxon>
    </lineage>
</organism>
<protein>
    <recommendedName>
        <fullName evidence="6">Pectate lyase C</fullName>
    </recommendedName>
</protein>
<reference evidence="4 5" key="1">
    <citation type="journal article" date="2015" name="Microbiome">
        <title>Genomic resolution of linkages in carbon, nitrogen, and sulfur cycling among widespread estuary sediment bacteria.</title>
        <authorList>
            <person name="Baker B.J."/>
            <person name="Lazar C.S."/>
            <person name="Teske A.P."/>
            <person name="Dick G.J."/>
        </authorList>
    </citation>
    <scope>NUCLEOTIDE SEQUENCE [LARGE SCALE GENOMIC DNA]</scope>
    <source>
        <strain evidence="4">DG_24</strain>
    </source>
</reference>
<dbReference type="PANTHER" id="PTHR24412:SF489">
    <property type="entry name" value="RING FINGER DOMAIN AND KELCH REPEAT-CONTAINING PROTEIN DDB_G0271372"/>
    <property type="match status" value="1"/>
</dbReference>
<dbReference type="InterPro" id="IPR011050">
    <property type="entry name" value="Pectin_lyase_fold/virulence"/>
</dbReference>
<evidence type="ECO:0008006" key="6">
    <source>
        <dbReference type="Google" id="ProtNLM"/>
    </source>
</evidence>
<dbReference type="SUPFAM" id="SSF50965">
    <property type="entry name" value="Galactose oxidase, central domain"/>
    <property type="match status" value="1"/>
</dbReference>
<evidence type="ECO:0000313" key="5">
    <source>
        <dbReference type="Proteomes" id="UP000052008"/>
    </source>
</evidence>
<evidence type="ECO:0000256" key="1">
    <source>
        <dbReference type="ARBA" id="ARBA00022441"/>
    </source>
</evidence>
<evidence type="ECO:0000256" key="3">
    <source>
        <dbReference type="SAM" id="SignalP"/>
    </source>
</evidence>
<proteinExistence type="predicted"/>
<sequence length="1190" mass="128292">MRQPTTLVGAVLVLGLCAGAAATVLHVPGEYPAIQAGIDAAVDGDTVLVAEGVYYERLNFLGKKILVTSEYLYTGNIQTIENTIIDADTAVVGMADTASVVIFCSGETSDAVIRGFTIQNGQGYKNEYDRWLGGGIMCINSSPTVIHNVVRRNHAVHNGGGLCGIDSSNATVTYNTFTENSSGAGGGMMFSQSRPVITYNEIVGNVADTTGYPTVMTMGGGVFTYKCVSTIMHNTIRENTASIGGGVCSYVLDSDTISQNEIRFNSAVGDSGIGGGISCFHTFSGAITDNVITDNSASGDGGGIHLYLSNVIPGMGGAVHSNVLTRNRAGANGGGIYLKNFNNGSIAGNVVSENVAPSGGGGGIGFWNCSIPVCGNTITSNTAFKGGGLYAYANIQIVIDVLNSICWRDTGTWMGDEIYGELMASFSVGYSDVDGGWPGPGNIDLDPMFVLADRGDYRLLWGSPCVDAGHPDSLDPDGTRSDMGAHYFDQDDYVTLYLTPDTTEVSPGGALGVTYTAINRWTEPEPFWVLTDAIMPNGNSRGIMGPDHYTLPAQATVQHHLYHDVPLAAPPGLYGYRSRIGVPPSTLYDEDTFEFVVSSGAGQWKPYGHRYAIVVMGGNVSGQMYRWYWNDTSGKVWTLMDWGFAPEDIIYLSYGDSANVHPELVDDISTKANVQAAFDTVAAKVTQDDLVHVWWVDHGNTSGFEVHNGFVYFTELRDWIDNIECRAYIGAYNPCYSGAIMSHMQGLCSDERRVITATSVRANQPNSYGWAGMWRLAMRGGYPDNVVPSSSDRNGDGYIALDEAYEWETPHSNAASPPEYPLFDDNGDGIGGDLTNPAIYDSTGQDSTKDGFCGQFYNLMAWYDEVATDGGPCPFLPSSLADTGQRLESPREEIEIEWSIGQPVPTPVCRGASGLVGDKIYLFGGLPSPAPVHYAYDIGGESWSEDVQALPIHGSNVRGVVYDGKFYVFGGHTLGSDTMRRYDPAADAWEMLSSPYPSGRFECCKYGAAAVGNNIYYYYMEQRYSYRPVQVFWEYDILGDSWIEMSAPPEPKRMYVASASDGTYCYAAGGLSHEDLSPISDVIRYDPALESWEAIDPLPEPVAFADGDFLREYLVIAGGGAGYGPWPASDRVHVWKEGEGWMSATPLPAPVGIPHVELATIDATDYIFVFGGYNEGYLSSVYIGQIQNLE</sequence>
<keyword evidence="1" id="KW-0880">Kelch repeat</keyword>
<dbReference type="Gene3D" id="2.120.10.80">
    <property type="entry name" value="Kelch-type beta propeller"/>
    <property type="match status" value="1"/>
</dbReference>
<name>A0A0S7WPN3_UNCT6</name>
<keyword evidence="3" id="KW-0732">Signal</keyword>
<dbReference type="Gene3D" id="2.160.20.10">
    <property type="entry name" value="Single-stranded right-handed beta-helix, Pectin lyase-like"/>
    <property type="match status" value="2"/>
</dbReference>
<dbReference type="PANTHER" id="PTHR24412">
    <property type="entry name" value="KELCH PROTEIN"/>
    <property type="match status" value="1"/>
</dbReference>
<dbReference type="Pfam" id="PF01344">
    <property type="entry name" value="Kelch_1"/>
    <property type="match status" value="2"/>
</dbReference>
<dbReference type="EMBL" id="LIZS01000074">
    <property type="protein sequence ID" value="KPJ52151.1"/>
    <property type="molecule type" value="Genomic_DNA"/>
</dbReference>
<feature type="chain" id="PRO_5006639557" description="Pectate lyase C" evidence="3">
    <location>
        <begin position="23"/>
        <end position="1190"/>
    </location>
</feature>
<keyword evidence="2" id="KW-0677">Repeat</keyword>